<sequence>MVLPGDISKKVELAQACEGMENEGAVAPLAVRGTPAAEWKKFGRNGSALDATAGEHLPYAVAATVGAVNGRLAGNLPGDWAEDEVEVMTDRESWYAEAEILVRMFRLHLDDLQLGGAES</sequence>
<organism evidence="1">
    <name type="scientific">Streptomyces sp. R11</name>
    <dbReference type="NCBI Taxonomy" id="3238625"/>
    <lineage>
        <taxon>Bacteria</taxon>
        <taxon>Bacillati</taxon>
        <taxon>Actinomycetota</taxon>
        <taxon>Actinomycetes</taxon>
        <taxon>Kitasatosporales</taxon>
        <taxon>Streptomycetaceae</taxon>
        <taxon>Streptomyces</taxon>
    </lineage>
</organism>
<accession>A0AB39NA13</accession>
<proteinExistence type="predicted"/>
<gene>
    <name evidence="1" type="ORF">AB5J55_30965</name>
</gene>
<dbReference type="EMBL" id="CP163432">
    <property type="protein sequence ID" value="XDQ13748.1"/>
    <property type="molecule type" value="Genomic_DNA"/>
</dbReference>
<protein>
    <submittedName>
        <fullName evidence="1">Uncharacterized protein</fullName>
    </submittedName>
</protein>
<reference evidence="1" key="1">
    <citation type="submission" date="2024-07" db="EMBL/GenBank/DDBJ databases">
        <authorList>
            <person name="Yu S.T."/>
        </authorList>
    </citation>
    <scope>NUCLEOTIDE SEQUENCE</scope>
    <source>
        <strain evidence="1">R11</strain>
    </source>
</reference>
<dbReference type="AlphaFoldDB" id="A0AB39NA13"/>
<name>A0AB39NA13_9ACTN</name>
<evidence type="ECO:0000313" key="1">
    <source>
        <dbReference type="EMBL" id="XDQ13748.1"/>
    </source>
</evidence>
<dbReference type="RefSeq" id="WP_369273770.1">
    <property type="nucleotide sequence ID" value="NZ_CP163432.1"/>
</dbReference>